<dbReference type="Proteomes" id="UP000267798">
    <property type="component" value="Unassembled WGS sequence"/>
</dbReference>
<dbReference type="RefSeq" id="WP_120112207.1">
    <property type="nucleotide sequence ID" value="NZ_QXQB01000003.1"/>
</dbReference>
<dbReference type="EMBL" id="QXQB01000003">
    <property type="protein sequence ID" value="RJX39112.1"/>
    <property type="molecule type" value="Genomic_DNA"/>
</dbReference>
<evidence type="ECO:0000313" key="2">
    <source>
        <dbReference type="Proteomes" id="UP000267798"/>
    </source>
</evidence>
<gene>
    <name evidence="1" type="ORF">D3P09_16595</name>
</gene>
<dbReference type="OrthoDB" id="3035069at2"/>
<accession>A0A3A6PCJ0</accession>
<organism evidence="1 2">
    <name type="scientific">Paenibacillus pinisoli</name>
    <dbReference type="NCBI Taxonomy" id="1276110"/>
    <lineage>
        <taxon>Bacteria</taxon>
        <taxon>Bacillati</taxon>
        <taxon>Bacillota</taxon>
        <taxon>Bacilli</taxon>
        <taxon>Bacillales</taxon>
        <taxon>Paenibacillaceae</taxon>
        <taxon>Paenibacillus</taxon>
    </lineage>
</organism>
<evidence type="ECO:0000313" key="1">
    <source>
        <dbReference type="EMBL" id="RJX39112.1"/>
    </source>
</evidence>
<keyword evidence="2" id="KW-1185">Reference proteome</keyword>
<name>A0A3A6PCJ0_9BACL</name>
<protein>
    <submittedName>
        <fullName evidence="1">Uncharacterized protein</fullName>
    </submittedName>
</protein>
<sequence>MNSIELKKYGFGEYCELDLITGKKEFSTIKKIPGFTGLYYMDQASFFAIYPTKSGPCIYYGGKEFSINKELTISLLKNDKQRKFTISDYDIEIEYRESPYIDFDVWSEEVDVDLFYMIEQSYKSDDFYERYTSQTKH</sequence>
<comment type="caution">
    <text evidence="1">The sequence shown here is derived from an EMBL/GenBank/DDBJ whole genome shotgun (WGS) entry which is preliminary data.</text>
</comment>
<dbReference type="AlphaFoldDB" id="A0A3A6PCJ0"/>
<proteinExistence type="predicted"/>
<reference evidence="1 2" key="1">
    <citation type="submission" date="2018-09" db="EMBL/GenBank/DDBJ databases">
        <title>Paenibacillus aracenensis nov. sp. isolated from a cave in southern Spain.</title>
        <authorList>
            <person name="Jurado V."/>
            <person name="Gutierrez-Patricio S."/>
            <person name="Gonzalez-Pimentel J.L."/>
            <person name="Miller A.Z."/>
            <person name="Laiz L."/>
            <person name="Saiz-Jimenez C."/>
        </authorList>
    </citation>
    <scope>NUCLEOTIDE SEQUENCE [LARGE SCALE GENOMIC DNA]</scope>
    <source>
        <strain evidence="1 2">JCM 19203</strain>
    </source>
</reference>